<reference evidence="3 4" key="1">
    <citation type="submission" date="2015-09" db="EMBL/GenBank/DDBJ databases">
        <authorList>
            <consortium name="Pathogen Informatics"/>
        </authorList>
    </citation>
    <scope>NUCLEOTIDE SEQUENCE [LARGE SCALE GENOMIC DNA]</scope>
    <source>
        <strain evidence="3 4">2789STDY5834961</strain>
    </source>
</reference>
<dbReference type="AlphaFoldDB" id="A0A173U4R6"/>
<evidence type="ECO:0000259" key="1">
    <source>
        <dbReference type="Pfam" id="PF05709"/>
    </source>
</evidence>
<proteinExistence type="predicted"/>
<dbReference type="InterPro" id="IPR054738">
    <property type="entry name" value="Siphovirus-type_tail_C"/>
</dbReference>
<dbReference type="Gene3D" id="2.60.120.860">
    <property type="match status" value="1"/>
</dbReference>
<evidence type="ECO:0000313" key="4">
    <source>
        <dbReference type="Proteomes" id="UP000095597"/>
    </source>
</evidence>
<dbReference type="Pfam" id="PF22768">
    <property type="entry name" value="SPP1_Dit"/>
    <property type="match status" value="1"/>
</dbReference>
<dbReference type="RefSeq" id="WP_003023324.1">
    <property type="nucleotide sequence ID" value="NZ_CAXVIO010000007.1"/>
</dbReference>
<dbReference type="OrthoDB" id="2079081at2"/>
<accession>A0A173U4R6</accession>
<evidence type="ECO:0000313" key="3">
    <source>
        <dbReference type="EMBL" id="CUN09921.1"/>
    </source>
</evidence>
<dbReference type="GeneID" id="57435090"/>
<dbReference type="EMBL" id="CYXO01000011">
    <property type="protein sequence ID" value="CUN09921.1"/>
    <property type="molecule type" value="Genomic_DNA"/>
</dbReference>
<sequence length="295" mass="33553">MENEKLTYINSRGERLELGVDSVYHCNISKDVEGISGVTSVIYSTNSMGQHGDTYVGQRIEARDIDVVGHINTRDKAQALELRRRMLKIFNPELSATLVYEYGGFKRVIDCRAYGEPKILKKEVLYEFDLQIECLNPFWREEEETKEDIASWVAAWHFPCVIEKDSTKSMIYGYRAESVIVDCYNEGDVSTGMRIRFTALGTVSNPILLNVDTEEFIQINATMKTGDVIEINTKYGSKGAKLIRDGVETDYFRYIDVDSTFMQLAIGDNMFRYDAASGVNSLEVSIFYSKEFLGV</sequence>
<dbReference type="Proteomes" id="UP000095597">
    <property type="component" value="Unassembled WGS sequence"/>
</dbReference>
<name>A0A173U4R6_9FIRM</name>
<feature type="domain" description="Siphovirus-type tail component C-terminal" evidence="2">
    <location>
        <begin position="186"/>
        <end position="291"/>
    </location>
</feature>
<gene>
    <name evidence="3" type="ORF">ERS852573_01918</name>
</gene>
<evidence type="ECO:0000259" key="2">
    <source>
        <dbReference type="Pfam" id="PF22768"/>
    </source>
</evidence>
<protein>
    <submittedName>
        <fullName evidence="3">Phage tail protein</fullName>
    </submittedName>
</protein>
<feature type="domain" description="Siphovirus-type tail component RIFT-related" evidence="1">
    <location>
        <begin position="35"/>
        <end position="111"/>
    </location>
</feature>
<dbReference type="Pfam" id="PF05709">
    <property type="entry name" value="Sipho_tail"/>
    <property type="match status" value="1"/>
</dbReference>
<organism evidence="3 4">
    <name type="scientific">Dorea longicatena</name>
    <dbReference type="NCBI Taxonomy" id="88431"/>
    <lineage>
        <taxon>Bacteria</taxon>
        <taxon>Bacillati</taxon>
        <taxon>Bacillota</taxon>
        <taxon>Clostridia</taxon>
        <taxon>Lachnospirales</taxon>
        <taxon>Lachnospiraceae</taxon>
        <taxon>Dorea</taxon>
    </lineage>
</organism>
<dbReference type="InterPro" id="IPR008841">
    <property type="entry name" value="Siphovirus-type_tail_N"/>
</dbReference>